<dbReference type="EMBL" id="CP034160">
    <property type="protein sequence ID" value="AZI55220.1"/>
    <property type="molecule type" value="Genomic_DNA"/>
</dbReference>
<evidence type="ECO:0000256" key="1">
    <source>
        <dbReference type="SAM" id="MobiDB-lite"/>
    </source>
</evidence>
<gene>
    <name evidence="2" type="ORF">EIB75_08165</name>
</gene>
<name>A0A3G8ZDU2_9FLAO</name>
<protein>
    <submittedName>
        <fullName evidence="2">Uncharacterized protein</fullName>
    </submittedName>
</protein>
<accession>A0A3G8ZDU2</accession>
<feature type="region of interest" description="Disordered" evidence="1">
    <location>
        <begin position="1"/>
        <end position="23"/>
    </location>
</feature>
<sequence>MNYATKNYIGKNQSSRRTKTKATAPTIGRVRRMDEATKRCRRDTQRQTEIRTNSNASNGFLRCTFIPKLKENQPVQNFKNLNTLERDFYKSLSQLSEHYQLEVKSTTDFEFPYNIALALDDVQTQLKNKVKNWQEIRLIQDQNKIYFTSEERYNTGQTLYYIPIIPLYQLSKNKNRKQAVQLLQAVCSYLYHIVEVPYYRQQSTYLFWMYEMVAEWLTSDEENEDAPIYLSEIKQAEQLGDFMEQKIYSPHHMGRFKERLKNFKAQDTFDNDCFLLASKIFILYQQYPNATICRNAHKNAEVDDYERDNVLSMDKYISFCADAKGELFQSLFETINSEFQECAIIEEPIITKKFDGSNITNNNLDFENRLFPLIEELIYILNSF</sequence>
<dbReference type="Proteomes" id="UP000272316">
    <property type="component" value="Chromosome"/>
</dbReference>
<dbReference type="KEGG" id="eva:EIB75_08165"/>
<evidence type="ECO:0000313" key="3">
    <source>
        <dbReference type="Proteomes" id="UP000272316"/>
    </source>
</evidence>
<reference evidence="3" key="1">
    <citation type="submission" date="2018-11" db="EMBL/GenBank/DDBJ databases">
        <title>Proposal to divide the Flavobacteriaceae and reorganize its genera based on Amino Acid Identity values calculated from whole genome sequences.</title>
        <authorList>
            <person name="Nicholson A.C."/>
            <person name="Gulvik C.A."/>
            <person name="Whitney A.M."/>
            <person name="Sheth M."/>
            <person name="Batra D."/>
            <person name="Pryor J."/>
            <person name="Bernardet J.-F."/>
            <person name="Hugo C."/>
            <person name="Kampfer P."/>
            <person name="Newman J.D."/>
            <person name="McQuiston J.R."/>
        </authorList>
    </citation>
    <scope>NUCLEOTIDE SEQUENCE [LARGE SCALE GENOMIC DNA]</scope>
    <source>
        <strain evidence="3">H6466</strain>
    </source>
</reference>
<dbReference type="AlphaFoldDB" id="A0A3G8ZDU2"/>
<evidence type="ECO:0000313" key="2">
    <source>
        <dbReference type="EMBL" id="AZI55220.1"/>
    </source>
</evidence>
<dbReference type="RefSeq" id="WP_124986340.1">
    <property type="nucleotide sequence ID" value="NZ_CP034160.1"/>
</dbReference>
<proteinExistence type="predicted"/>
<organism evidence="2 3">
    <name type="scientific">Epilithonimonas vandammei</name>
    <dbReference type="NCBI Taxonomy" id="2487072"/>
    <lineage>
        <taxon>Bacteria</taxon>
        <taxon>Pseudomonadati</taxon>
        <taxon>Bacteroidota</taxon>
        <taxon>Flavobacteriia</taxon>
        <taxon>Flavobacteriales</taxon>
        <taxon>Weeksellaceae</taxon>
        <taxon>Chryseobacterium group</taxon>
        <taxon>Epilithonimonas</taxon>
    </lineage>
</organism>